<organism evidence="3 4">
    <name type="scientific">Macrophomina phaseolina (strain MS6)</name>
    <name type="common">Charcoal rot fungus</name>
    <dbReference type="NCBI Taxonomy" id="1126212"/>
    <lineage>
        <taxon>Eukaryota</taxon>
        <taxon>Fungi</taxon>
        <taxon>Dikarya</taxon>
        <taxon>Ascomycota</taxon>
        <taxon>Pezizomycotina</taxon>
        <taxon>Dothideomycetes</taxon>
        <taxon>Dothideomycetes incertae sedis</taxon>
        <taxon>Botryosphaeriales</taxon>
        <taxon>Botryosphaeriaceae</taxon>
        <taxon>Macrophomina</taxon>
    </lineage>
</organism>
<dbReference type="PANTHER" id="PTHR43194:SF4">
    <property type="entry name" value="AB HYDROLASE-1 DOMAIN-CONTAINING PROTEIN"/>
    <property type="match status" value="1"/>
</dbReference>
<sequence>MPLWIAAFAMALLRLAPINAEAATEIGTADGSAEQMAAPYYREYYYTGGHYVNSSDGFVFRGQILSTYSAENIQRRFTAPERYRLWPQAESHTQWPGAGVRGDPVFDAYYSSTVPNPYLEDLGVTESAFRVAIADLLQNHILEKSFVIGHSQGGLVAWQRADAVPELVQGLVVLEPSGPPSREQVFSWEDARAYGVGNAPLKYEPPGTEGSEEEVRQQFHLVTTNSGDPAVANCTLQAEEVGKPPRKLAQISKVPVLLMTSEASYHAVYDFCTVDFL</sequence>
<dbReference type="InterPro" id="IPR050228">
    <property type="entry name" value="Carboxylesterase_BioH"/>
</dbReference>
<evidence type="ECO:0000313" key="3">
    <source>
        <dbReference type="EMBL" id="EKG17522.1"/>
    </source>
</evidence>
<feature type="domain" description="AB hydrolase-1" evidence="2">
    <location>
        <begin position="95"/>
        <end position="195"/>
    </location>
</feature>
<reference evidence="3 4" key="1">
    <citation type="journal article" date="2012" name="BMC Genomics">
        <title>Tools to kill: Genome of one of the most destructive plant pathogenic fungi Macrophomina phaseolina.</title>
        <authorList>
            <person name="Islam M.S."/>
            <person name="Haque M.S."/>
            <person name="Islam M.M."/>
            <person name="Emdad E.M."/>
            <person name="Halim A."/>
            <person name="Hossen Q.M.M."/>
            <person name="Hossain M.Z."/>
            <person name="Ahmed B."/>
            <person name="Rahim S."/>
            <person name="Rahman M.S."/>
            <person name="Alam M.M."/>
            <person name="Hou S."/>
            <person name="Wan X."/>
            <person name="Saito J.A."/>
            <person name="Alam M."/>
        </authorList>
    </citation>
    <scope>NUCLEOTIDE SEQUENCE [LARGE SCALE GENOMIC DNA]</scope>
    <source>
        <strain evidence="3 4">MS6</strain>
    </source>
</reference>
<dbReference type="Proteomes" id="UP000007129">
    <property type="component" value="Unassembled WGS sequence"/>
</dbReference>
<evidence type="ECO:0000259" key="2">
    <source>
        <dbReference type="Pfam" id="PF12697"/>
    </source>
</evidence>
<proteinExistence type="predicted"/>
<dbReference type="HOGENOM" id="CLU_038297_1_0_1"/>
<dbReference type="eggNOG" id="ENOG502REH0">
    <property type="taxonomic scope" value="Eukaryota"/>
</dbReference>
<name>K2RXV5_MACPH</name>
<dbReference type="InParanoid" id="K2RXV5"/>
<dbReference type="SUPFAM" id="SSF53474">
    <property type="entry name" value="alpha/beta-Hydrolases"/>
    <property type="match status" value="1"/>
</dbReference>
<dbReference type="Pfam" id="PF12697">
    <property type="entry name" value="Abhydrolase_6"/>
    <property type="match status" value="1"/>
</dbReference>
<dbReference type="InterPro" id="IPR029058">
    <property type="entry name" value="AB_hydrolase_fold"/>
</dbReference>
<dbReference type="AlphaFoldDB" id="K2RXV5"/>
<keyword evidence="1" id="KW-0732">Signal</keyword>
<dbReference type="InterPro" id="IPR000073">
    <property type="entry name" value="AB_hydrolase_1"/>
</dbReference>
<dbReference type="EMBL" id="AHHD01000234">
    <property type="protein sequence ID" value="EKG17522.1"/>
    <property type="molecule type" value="Genomic_DNA"/>
</dbReference>
<comment type="caution">
    <text evidence="3">The sequence shown here is derived from an EMBL/GenBank/DDBJ whole genome shotgun (WGS) entry which is preliminary data.</text>
</comment>
<evidence type="ECO:0000256" key="1">
    <source>
        <dbReference type="SAM" id="SignalP"/>
    </source>
</evidence>
<gene>
    <name evidence="3" type="ORF">MPH_05259</name>
</gene>
<feature type="chain" id="PRO_5003864068" description="AB hydrolase-1 domain-containing protein" evidence="1">
    <location>
        <begin position="23"/>
        <end position="277"/>
    </location>
</feature>
<dbReference type="Gene3D" id="3.40.50.1820">
    <property type="entry name" value="alpha/beta hydrolase"/>
    <property type="match status" value="1"/>
</dbReference>
<dbReference type="VEuPathDB" id="FungiDB:MPH_05259"/>
<accession>K2RXV5</accession>
<dbReference type="STRING" id="1126212.K2RXV5"/>
<evidence type="ECO:0000313" key="4">
    <source>
        <dbReference type="Proteomes" id="UP000007129"/>
    </source>
</evidence>
<feature type="signal peptide" evidence="1">
    <location>
        <begin position="1"/>
        <end position="22"/>
    </location>
</feature>
<dbReference type="PANTHER" id="PTHR43194">
    <property type="entry name" value="HYDROLASE ALPHA/BETA FOLD FAMILY"/>
    <property type="match status" value="1"/>
</dbReference>
<protein>
    <recommendedName>
        <fullName evidence="2">AB hydrolase-1 domain-containing protein</fullName>
    </recommendedName>
</protein>
<dbReference type="OrthoDB" id="9978720at2759"/>